<name>A0ABD3BAH5_9LAMI</name>
<dbReference type="SUPFAM" id="SSF55455">
    <property type="entry name" value="SRF-like"/>
    <property type="match status" value="1"/>
</dbReference>
<evidence type="ECO:0000256" key="5">
    <source>
        <dbReference type="ARBA" id="ARBA00023242"/>
    </source>
</evidence>
<dbReference type="AlphaFoldDB" id="A0ABD3BAH5"/>
<evidence type="ECO:0000313" key="8">
    <source>
        <dbReference type="Proteomes" id="UP001632038"/>
    </source>
</evidence>
<dbReference type="InterPro" id="IPR002100">
    <property type="entry name" value="TF_MADSbox"/>
</dbReference>
<dbReference type="GO" id="GO:0005634">
    <property type="term" value="C:nucleus"/>
    <property type="evidence" value="ECO:0007669"/>
    <property type="project" value="UniProtKB-SubCell"/>
</dbReference>
<dbReference type="SMART" id="SM00432">
    <property type="entry name" value="MADS"/>
    <property type="match status" value="1"/>
</dbReference>
<reference evidence="8" key="1">
    <citation type="journal article" date="2024" name="IScience">
        <title>Strigolactones Initiate the Formation of Haustorium-like Structures in Castilleja.</title>
        <authorList>
            <person name="Buerger M."/>
            <person name="Peterson D."/>
            <person name="Chory J."/>
        </authorList>
    </citation>
    <scope>NUCLEOTIDE SEQUENCE [LARGE SCALE GENOMIC DNA]</scope>
</reference>
<comment type="subcellular location">
    <subcellularLocation>
        <location evidence="1">Nucleus</location>
    </subcellularLocation>
</comment>
<dbReference type="Pfam" id="PF00319">
    <property type="entry name" value="SRF-TF"/>
    <property type="match status" value="1"/>
</dbReference>
<dbReference type="CDD" id="cd00266">
    <property type="entry name" value="MADS_SRF_like"/>
    <property type="match status" value="1"/>
</dbReference>
<dbReference type="EMBL" id="JAVIJP010000107">
    <property type="protein sequence ID" value="KAL3614368.1"/>
    <property type="molecule type" value="Genomic_DNA"/>
</dbReference>
<organism evidence="7 8">
    <name type="scientific">Castilleja foliolosa</name>
    <dbReference type="NCBI Taxonomy" id="1961234"/>
    <lineage>
        <taxon>Eukaryota</taxon>
        <taxon>Viridiplantae</taxon>
        <taxon>Streptophyta</taxon>
        <taxon>Embryophyta</taxon>
        <taxon>Tracheophyta</taxon>
        <taxon>Spermatophyta</taxon>
        <taxon>Magnoliopsida</taxon>
        <taxon>eudicotyledons</taxon>
        <taxon>Gunneridae</taxon>
        <taxon>Pentapetalae</taxon>
        <taxon>asterids</taxon>
        <taxon>lamiids</taxon>
        <taxon>Lamiales</taxon>
        <taxon>Orobanchaceae</taxon>
        <taxon>Pedicularideae</taxon>
        <taxon>Castillejinae</taxon>
        <taxon>Castilleja</taxon>
    </lineage>
</organism>
<keyword evidence="5" id="KW-0539">Nucleus</keyword>
<keyword evidence="3" id="KW-0238">DNA-binding</keyword>
<dbReference type="Gene3D" id="3.40.1810.10">
    <property type="entry name" value="Transcription factor, MADS-box"/>
    <property type="match status" value="1"/>
</dbReference>
<dbReference type="PROSITE" id="PS50066">
    <property type="entry name" value="MADS_BOX_2"/>
    <property type="match status" value="1"/>
</dbReference>
<gene>
    <name evidence="7" type="ORF">CASFOL_042442</name>
</gene>
<dbReference type="PANTHER" id="PTHR11945">
    <property type="entry name" value="MADS BOX PROTEIN"/>
    <property type="match status" value="1"/>
</dbReference>
<accession>A0ABD3BAH5</accession>
<evidence type="ECO:0000256" key="1">
    <source>
        <dbReference type="ARBA" id="ARBA00004123"/>
    </source>
</evidence>
<keyword evidence="4" id="KW-0804">Transcription</keyword>
<dbReference type="PRINTS" id="PR00404">
    <property type="entry name" value="MADSDOMAIN"/>
</dbReference>
<comment type="caution">
    <text evidence="7">The sequence shown here is derived from an EMBL/GenBank/DDBJ whole genome shotgun (WGS) entry which is preliminary data.</text>
</comment>
<evidence type="ECO:0000256" key="2">
    <source>
        <dbReference type="ARBA" id="ARBA00023015"/>
    </source>
</evidence>
<dbReference type="PANTHER" id="PTHR11945:SF176">
    <property type="entry name" value="MADS-BOX TRANSCRIPTION FACTOR FAMILY PROTEIN"/>
    <property type="match status" value="1"/>
</dbReference>
<evidence type="ECO:0000259" key="6">
    <source>
        <dbReference type="PROSITE" id="PS50066"/>
    </source>
</evidence>
<evidence type="ECO:0000313" key="7">
    <source>
        <dbReference type="EMBL" id="KAL3614368.1"/>
    </source>
</evidence>
<keyword evidence="2" id="KW-0805">Transcription regulation</keyword>
<evidence type="ECO:0000256" key="3">
    <source>
        <dbReference type="ARBA" id="ARBA00023125"/>
    </source>
</evidence>
<dbReference type="GO" id="GO:0003677">
    <property type="term" value="F:DNA binding"/>
    <property type="evidence" value="ECO:0007669"/>
    <property type="project" value="UniProtKB-KW"/>
</dbReference>
<sequence length="257" mass="29667">MGKGKLKLEMIEKEKKRLTIFKNRKQGLIRKIHEFTTLCDVSACMIIYGPNQESGRSEPETWPANRDEVKRVIEIYRAKNRGLGNRAYGLHDFFMDKKRKIDDEIKEMRQKNVEAKYPTWHDSMNFLPEDELRGFAADLSSKAERVRVRVEQMRGNQQGLDMGVMDGDNYNNAPELMPLVNYSLDDSIMMLLMNSEHENYDDQICDFDDCVDPILMWGEQQMPVGMFNGLDSETMLVEQCSGPGSQLMPFGLDNSIC</sequence>
<proteinExistence type="predicted"/>
<feature type="domain" description="MADS-box" evidence="6">
    <location>
        <begin position="1"/>
        <end position="51"/>
    </location>
</feature>
<evidence type="ECO:0000256" key="4">
    <source>
        <dbReference type="ARBA" id="ARBA00023163"/>
    </source>
</evidence>
<protein>
    <recommendedName>
        <fullName evidence="6">MADS-box domain-containing protein</fullName>
    </recommendedName>
</protein>
<dbReference type="Proteomes" id="UP001632038">
    <property type="component" value="Unassembled WGS sequence"/>
</dbReference>
<dbReference type="InterPro" id="IPR033897">
    <property type="entry name" value="SRF-like_MADS-box"/>
</dbReference>
<dbReference type="InterPro" id="IPR036879">
    <property type="entry name" value="TF_MADSbox_sf"/>
</dbReference>
<keyword evidence="8" id="KW-1185">Reference proteome</keyword>